<dbReference type="InterPro" id="IPR008259">
    <property type="entry name" value="FMN_hydac_DH_AS"/>
</dbReference>
<dbReference type="PROSITE" id="PS00557">
    <property type="entry name" value="FMN_HYDROXY_ACID_DH_1"/>
    <property type="match status" value="1"/>
</dbReference>
<sequence>MALLLNVEDHRRRARRLLPRLVFDYVDGGAEDERCLRRNRDALEALPLVPECLRDTSVVDTGIELFGRRWNAPFAIAPIGLAGLVRPRADALLAAAAQAARVPFILSTASNTRIEHVRAAAPDAQLWMQLYVMGERTIAERIVRRARAAGFEALVLTVDVPVSGLRERDLRHGFRVPMRLTPGTVLDMASHPAWLWRLASSGMPSFANLMPGDDEPPVSAQAQAALLSRTMDRTLTWDSIGWLRRLWDGPLLIKGLLGAEDAKRAVRCGADAIVVSNHGGRQLDAAPASIAALPAIVEAVNGRMPVLVDGGVRRGSDVVKALALGAHAALVGRAPLYGLACGGEQGALAVLQLLAQETERTMTLLGARHPRELGPRHVDRPEIRSPVEHGQEASQLKENTHGKASIYPTHATA</sequence>
<dbReference type="GO" id="GO:0010181">
    <property type="term" value="F:FMN binding"/>
    <property type="evidence" value="ECO:0007669"/>
    <property type="project" value="InterPro"/>
</dbReference>
<keyword evidence="3 7" id="KW-0288">FMN</keyword>
<dbReference type="Pfam" id="PF01070">
    <property type="entry name" value="FMN_dh"/>
    <property type="match status" value="1"/>
</dbReference>
<dbReference type="GO" id="GO:0009060">
    <property type="term" value="P:aerobic respiration"/>
    <property type="evidence" value="ECO:0007669"/>
    <property type="project" value="TreeGrafter"/>
</dbReference>
<feature type="binding site" evidence="7">
    <location>
        <position position="254"/>
    </location>
    <ligand>
        <name>FMN</name>
        <dbReference type="ChEBI" id="CHEBI:58210"/>
    </ligand>
</feature>
<feature type="binding site" evidence="7">
    <location>
        <position position="129"/>
    </location>
    <ligand>
        <name>FMN</name>
        <dbReference type="ChEBI" id="CHEBI:58210"/>
    </ligand>
</feature>
<feature type="binding site" evidence="7">
    <location>
        <begin position="309"/>
        <end position="313"/>
    </location>
    <ligand>
        <name>FMN</name>
        <dbReference type="ChEBI" id="CHEBI:58210"/>
    </ligand>
</feature>
<feature type="domain" description="FMN hydroxy acid dehydrogenase" evidence="9">
    <location>
        <begin position="1"/>
        <end position="383"/>
    </location>
</feature>
<feature type="binding site" evidence="7">
    <location>
        <begin position="78"/>
        <end position="80"/>
    </location>
    <ligand>
        <name>FMN</name>
        <dbReference type="ChEBI" id="CHEBI:58210"/>
    </ligand>
</feature>
<dbReference type="GO" id="GO:0033720">
    <property type="term" value="F:(S)-mandelate dehydrogenase activity"/>
    <property type="evidence" value="ECO:0007669"/>
    <property type="project" value="UniProtKB-EC"/>
</dbReference>
<comment type="cofactor">
    <cofactor evidence="1">
        <name>FMN</name>
        <dbReference type="ChEBI" id="CHEBI:58210"/>
    </cofactor>
</comment>
<dbReference type="Gene3D" id="3.20.20.70">
    <property type="entry name" value="Aldolase class I"/>
    <property type="match status" value="1"/>
</dbReference>
<evidence type="ECO:0000313" key="10">
    <source>
        <dbReference type="EMBL" id="CAA2109226.1"/>
    </source>
</evidence>
<gene>
    <name evidence="10" type="primary">mdlB_1</name>
    <name evidence="10" type="ORF">VVAX_05497</name>
</gene>
<dbReference type="EC" id="1.1.99.31" evidence="10"/>
<evidence type="ECO:0000256" key="4">
    <source>
        <dbReference type="ARBA" id="ARBA00023002"/>
    </source>
</evidence>
<keyword evidence="4 10" id="KW-0560">Oxidoreductase</keyword>
<name>A0A679JCW6_VARPD</name>
<feature type="binding site" evidence="7">
    <location>
        <position position="157"/>
    </location>
    <ligand>
        <name>FMN</name>
        <dbReference type="ChEBI" id="CHEBI:58210"/>
    </ligand>
</feature>
<evidence type="ECO:0000256" key="7">
    <source>
        <dbReference type="PIRSR" id="PIRSR000138-2"/>
    </source>
</evidence>
<feature type="binding site" evidence="7">
    <location>
        <position position="25"/>
    </location>
    <ligand>
        <name>glyoxylate</name>
        <dbReference type="ChEBI" id="CHEBI:36655"/>
    </ligand>
</feature>
<evidence type="ECO:0000259" key="9">
    <source>
        <dbReference type="PROSITE" id="PS51349"/>
    </source>
</evidence>
<keyword evidence="2 7" id="KW-0285">Flavoprotein</keyword>
<reference evidence="10" key="1">
    <citation type="submission" date="2019-12" db="EMBL/GenBank/DDBJ databases">
        <authorList>
            <person name="Cremers G."/>
        </authorList>
    </citation>
    <scope>NUCLEOTIDE SEQUENCE</scope>
    <source>
        <strain evidence="10">Vvax</strain>
    </source>
</reference>
<dbReference type="PANTHER" id="PTHR10578:SF107">
    <property type="entry name" value="2-HYDROXYACID OXIDASE 1"/>
    <property type="match status" value="1"/>
</dbReference>
<feature type="region of interest" description="Disordered" evidence="8">
    <location>
        <begin position="369"/>
        <end position="413"/>
    </location>
</feature>
<feature type="binding site" evidence="7">
    <location>
        <position position="131"/>
    </location>
    <ligand>
        <name>glyoxylate</name>
        <dbReference type="ChEBI" id="CHEBI:36655"/>
    </ligand>
</feature>
<dbReference type="InterPro" id="IPR012133">
    <property type="entry name" value="Alpha-hydoxy_acid_DH_FMN"/>
</dbReference>
<dbReference type="PANTHER" id="PTHR10578">
    <property type="entry name" value="S -2-HYDROXY-ACID OXIDASE-RELATED"/>
    <property type="match status" value="1"/>
</dbReference>
<dbReference type="RefSeq" id="WP_339093169.1">
    <property type="nucleotide sequence ID" value="NZ_LR743508.1"/>
</dbReference>
<evidence type="ECO:0000256" key="3">
    <source>
        <dbReference type="ARBA" id="ARBA00022643"/>
    </source>
</evidence>
<comment type="similarity">
    <text evidence="5">Belongs to the FMN-dependent alpha-hydroxy acid dehydrogenase family.</text>
</comment>
<accession>A0A679JCW6</accession>
<feature type="compositionally biased region" description="Basic and acidic residues" evidence="8">
    <location>
        <begin position="369"/>
        <end position="391"/>
    </location>
</feature>
<feature type="binding site" evidence="7">
    <location>
        <position position="281"/>
    </location>
    <ligand>
        <name>glyoxylate</name>
        <dbReference type="ChEBI" id="CHEBI:36655"/>
    </ligand>
</feature>
<dbReference type="FunFam" id="3.20.20.70:FF:000029">
    <property type="entry name" value="L-lactate dehydrogenase"/>
    <property type="match status" value="1"/>
</dbReference>
<dbReference type="InterPro" id="IPR037396">
    <property type="entry name" value="FMN_HAD"/>
</dbReference>
<dbReference type="AlphaFoldDB" id="A0A679JCW6"/>
<dbReference type="InterPro" id="IPR013785">
    <property type="entry name" value="Aldolase_TIM"/>
</dbReference>
<feature type="active site" description="Proton acceptor" evidence="6">
    <location>
        <position position="278"/>
    </location>
</feature>
<evidence type="ECO:0000256" key="1">
    <source>
        <dbReference type="ARBA" id="ARBA00001917"/>
    </source>
</evidence>
<evidence type="ECO:0000256" key="6">
    <source>
        <dbReference type="PIRSR" id="PIRSR000138-1"/>
    </source>
</evidence>
<dbReference type="PROSITE" id="PS51349">
    <property type="entry name" value="FMN_HYDROXY_ACID_DH_2"/>
    <property type="match status" value="1"/>
</dbReference>
<protein>
    <submittedName>
        <fullName evidence="10">(S)-mandelate dehydrogenase</fullName>
        <ecNumber evidence="10">1.1.99.31</ecNumber>
    </submittedName>
</protein>
<feature type="binding site" evidence="7">
    <location>
        <position position="166"/>
    </location>
    <ligand>
        <name>glyoxylate</name>
        <dbReference type="ChEBI" id="CHEBI:36655"/>
    </ligand>
</feature>
<dbReference type="EMBL" id="LR743508">
    <property type="protein sequence ID" value="CAA2109226.1"/>
    <property type="molecule type" value="Genomic_DNA"/>
</dbReference>
<dbReference type="GO" id="GO:0005886">
    <property type="term" value="C:plasma membrane"/>
    <property type="evidence" value="ECO:0007669"/>
    <property type="project" value="TreeGrafter"/>
</dbReference>
<feature type="binding site" evidence="7">
    <location>
        <position position="278"/>
    </location>
    <ligand>
        <name>glyoxylate</name>
        <dbReference type="ChEBI" id="CHEBI:36655"/>
    </ligand>
</feature>
<organism evidence="10">
    <name type="scientific">Variovorax paradoxus</name>
    <dbReference type="NCBI Taxonomy" id="34073"/>
    <lineage>
        <taxon>Bacteria</taxon>
        <taxon>Pseudomonadati</taxon>
        <taxon>Pseudomonadota</taxon>
        <taxon>Betaproteobacteria</taxon>
        <taxon>Burkholderiales</taxon>
        <taxon>Comamonadaceae</taxon>
        <taxon>Variovorax</taxon>
    </lineage>
</organism>
<dbReference type="GO" id="GO:0004459">
    <property type="term" value="F:L-lactate dehydrogenase (NAD+) activity"/>
    <property type="evidence" value="ECO:0007669"/>
    <property type="project" value="TreeGrafter"/>
</dbReference>
<feature type="binding site" evidence="7">
    <location>
        <position position="276"/>
    </location>
    <ligand>
        <name>FMN</name>
        <dbReference type="ChEBI" id="CHEBI:58210"/>
    </ligand>
</feature>
<dbReference type="PIRSF" id="PIRSF000138">
    <property type="entry name" value="Al-hdrx_acd_dh"/>
    <property type="match status" value="1"/>
</dbReference>
<dbReference type="SUPFAM" id="SSF51395">
    <property type="entry name" value="FMN-linked oxidoreductases"/>
    <property type="match status" value="1"/>
</dbReference>
<proteinExistence type="inferred from homology"/>
<evidence type="ECO:0000256" key="5">
    <source>
        <dbReference type="ARBA" id="ARBA00024042"/>
    </source>
</evidence>
<feature type="binding site" evidence="7">
    <location>
        <position position="107"/>
    </location>
    <ligand>
        <name>FMN</name>
        <dbReference type="ChEBI" id="CHEBI:58210"/>
    </ligand>
</feature>
<evidence type="ECO:0000256" key="8">
    <source>
        <dbReference type="SAM" id="MobiDB-lite"/>
    </source>
</evidence>
<dbReference type="InterPro" id="IPR000262">
    <property type="entry name" value="FMN-dep_DH"/>
</dbReference>
<feature type="binding site" evidence="7">
    <location>
        <begin position="332"/>
        <end position="333"/>
    </location>
    <ligand>
        <name>FMN</name>
        <dbReference type="ChEBI" id="CHEBI:58210"/>
    </ligand>
</feature>
<evidence type="ECO:0000256" key="2">
    <source>
        <dbReference type="ARBA" id="ARBA00022630"/>
    </source>
</evidence>